<dbReference type="InterPro" id="IPR029058">
    <property type="entry name" value="AB_hydrolase_fold"/>
</dbReference>
<dbReference type="Proteomes" id="UP000664534">
    <property type="component" value="Unassembled WGS sequence"/>
</dbReference>
<dbReference type="AlphaFoldDB" id="A0A8H3PI17"/>
<feature type="domain" description="AB hydrolase-1" evidence="2">
    <location>
        <begin position="107"/>
        <end position="323"/>
    </location>
</feature>
<gene>
    <name evidence="3" type="ORF">IMSHALPRED_002899</name>
</gene>
<evidence type="ECO:0000259" key="2">
    <source>
        <dbReference type="Pfam" id="PF12697"/>
    </source>
</evidence>
<dbReference type="Gene3D" id="3.40.50.1820">
    <property type="entry name" value="alpha/beta hydrolase"/>
    <property type="match status" value="1"/>
</dbReference>
<sequence length="445" mass="46665">MPFTYRSTHVIATLSAVAALLLSPSRAANPSQCQDIVLTVSASGDNVVVPPLPSNATTPAAVNDFLGTATANLALNKSQIESGTFNISARYCPALSRCGGQKEVIELLVHGGSYTKDYWSGGGFTNTSFNGDPYSWIKYASERNYATLSIDELGNGNSSHPDPAQDVQPLLETECIHSVVEQLKAGQIGNTAYSEVLFIGHSFGSQNLARLTQNHPTDPAGLILTGYSDDFSGNIPLQVNFGYLPGDLVSPRFADLPGGYLAMSNRTGRSVAFYYNGSYDPIIPVLDFETEGTVAIGEPFGNILKPVPQYTGPVLLVSGDHDAVVCGTGHDCLTAPGGLTNSTVARTSSFFPNAASFAYNLANSSGHSINFHYSSQQTFGYIHDWIDAKFGGGGGSNGTCPKNSNTTTTNSPTTTPSTLVAATGSAAINVVNFGAMAAGLLVFLL</sequence>
<dbReference type="InterPro" id="IPR000073">
    <property type="entry name" value="AB_hydrolase_1"/>
</dbReference>
<proteinExistence type="predicted"/>
<keyword evidence="4" id="KW-1185">Reference proteome</keyword>
<feature type="chain" id="PRO_5034757244" description="AB hydrolase-1 domain-containing protein" evidence="1">
    <location>
        <begin position="28"/>
        <end position="445"/>
    </location>
</feature>
<dbReference type="SUPFAM" id="SSF53474">
    <property type="entry name" value="alpha/beta-Hydrolases"/>
    <property type="match status" value="1"/>
</dbReference>
<evidence type="ECO:0000313" key="4">
    <source>
        <dbReference type="Proteomes" id="UP000664534"/>
    </source>
</evidence>
<dbReference type="EMBL" id="CAJPDT010000157">
    <property type="protein sequence ID" value="CAF9941791.1"/>
    <property type="molecule type" value="Genomic_DNA"/>
</dbReference>
<dbReference type="OrthoDB" id="190201at2759"/>
<evidence type="ECO:0000256" key="1">
    <source>
        <dbReference type="SAM" id="SignalP"/>
    </source>
</evidence>
<organism evidence="3 4">
    <name type="scientific">Imshaugia aleurites</name>
    <dbReference type="NCBI Taxonomy" id="172621"/>
    <lineage>
        <taxon>Eukaryota</taxon>
        <taxon>Fungi</taxon>
        <taxon>Dikarya</taxon>
        <taxon>Ascomycota</taxon>
        <taxon>Pezizomycotina</taxon>
        <taxon>Lecanoromycetes</taxon>
        <taxon>OSLEUM clade</taxon>
        <taxon>Lecanoromycetidae</taxon>
        <taxon>Lecanorales</taxon>
        <taxon>Lecanorineae</taxon>
        <taxon>Parmeliaceae</taxon>
        <taxon>Imshaugia</taxon>
    </lineage>
</organism>
<feature type="signal peptide" evidence="1">
    <location>
        <begin position="1"/>
        <end position="27"/>
    </location>
</feature>
<dbReference type="Pfam" id="PF12697">
    <property type="entry name" value="Abhydrolase_6"/>
    <property type="match status" value="1"/>
</dbReference>
<name>A0A8H3PI17_9LECA</name>
<keyword evidence="1" id="KW-0732">Signal</keyword>
<evidence type="ECO:0000313" key="3">
    <source>
        <dbReference type="EMBL" id="CAF9941791.1"/>
    </source>
</evidence>
<protein>
    <recommendedName>
        <fullName evidence="2">AB hydrolase-1 domain-containing protein</fullName>
    </recommendedName>
</protein>
<comment type="caution">
    <text evidence="3">The sequence shown here is derived from an EMBL/GenBank/DDBJ whole genome shotgun (WGS) entry which is preliminary data.</text>
</comment>
<accession>A0A8H3PI17</accession>
<reference evidence="3" key="1">
    <citation type="submission" date="2021-03" db="EMBL/GenBank/DDBJ databases">
        <authorList>
            <person name="Tagirdzhanova G."/>
        </authorList>
    </citation>
    <scope>NUCLEOTIDE SEQUENCE</scope>
</reference>